<dbReference type="SUPFAM" id="SSF89562">
    <property type="entry name" value="RraA-like"/>
    <property type="match status" value="1"/>
</dbReference>
<organism evidence="2 3">
    <name type="scientific">Devosia nanyangense</name>
    <dbReference type="NCBI Taxonomy" id="1228055"/>
    <lineage>
        <taxon>Bacteria</taxon>
        <taxon>Pseudomonadati</taxon>
        <taxon>Pseudomonadota</taxon>
        <taxon>Alphaproteobacteria</taxon>
        <taxon>Hyphomicrobiales</taxon>
        <taxon>Devosiaceae</taxon>
        <taxon>Devosia</taxon>
    </lineage>
</organism>
<dbReference type="EMBL" id="JACRAF010000031">
    <property type="protein sequence ID" value="MBI4922448.1"/>
    <property type="molecule type" value="Genomic_DNA"/>
</dbReference>
<dbReference type="PANTHER" id="PTHR33254:SF16">
    <property type="entry name" value="BLR3842 PROTEIN"/>
    <property type="match status" value="1"/>
</dbReference>
<dbReference type="InterPro" id="IPR005493">
    <property type="entry name" value="RraA/RraA-like"/>
</dbReference>
<dbReference type="AlphaFoldDB" id="A0A933NZ84"/>
<comment type="cofactor">
    <cofactor evidence="1">
        <name>Mg(2+)</name>
        <dbReference type="ChEBI" id="CHEBI:18420"/>
    </cofactor>
</comment>
<dbReference type="Pfam" id="PF03737">
    <property type="entry name" value="RraA-like"/>
    <property type="match status" value="1"/>
</dbReference>
<sequence>MSALPKFSSRRNAPLPTGWDQLFSAVLSDALDAIGLTGQAMSPAIRPLDEQLKMCGRARTGIYMEVAAIEPGVNPYELEIAIVDDLKPGDVAVFACGGSARIAPWGSLLSTATRARGAAGCVTDGFVRDILEIRELKLPVFHGGIAPLDSKGRGQIQAVDLPVVCAGVRVVPGDLVFGDADGVVVVPQAMEAEVLRIAFDKINGEHHSIRELRAGAYLRDVYAKYGVL</sequence>
<evidence type="ECO:0000313" key="2">
    <source>
        <dbReference type="EMBL" id="MBI4922448.1"/>
    </source>
</evidence>
<feature type="binding site" evidence="1">
    <location>
        <position position="129"/>
    </location>
    <ligand>
        <name>Mg(2+)</name>
        <dbReference type="ChEBI" id="CHEBI:18420"/>
    </ligand>
</feature>
<dbReference type="CDD" id="cd16841">
    <property type="entry name" value="RraA_family"/>
    <property type="match status" value="1"/>
</dbReference>
<dbReference type="InterPro" id="IPR036704">
    <property type="entry name" value="RraA/RraA-like_sf"/>
</dbReference>
<dbReference type="PANTHER" id="PTHR33254">
    <property type="entry name" value="4-HYDROXY-4-METHYL-2-OXOGLUTARATE ALDOLASE 3-RELATED"/>
    <property type="match status" value="1"/>
</dbReference>
<keyword evidence="1" id="KW-0460">Magnesium</keyword>
<accession>A0A933NZ84</accession>
<keyword evidence="1" id="KW-0479">Metal-binding</keyword>
<reference evidence="2" key="1">
    <citation type="submission" date="2020-07" db="EMBL/GenBank/DDBJ databases">
        <title>Huge and variable diversity of episymbiotic CPR bacteria and DPANN archaea in groundwater ecosystems.</title>
        <authorList>
            <person name="He C.Y."/>
            <person name="Keren R."/>
            <person name="Whittaker M."/>
            <person name="Farag I.F."/>
            <person name="Doudna J."/>
            <person name="Cate J.H.D."/>
            <person name="Banfield J.F."/>
        </authorList>
    </citation>
    <scope>NUCLEOTIDE SEQUENCE</scope>
    <source>
        <strain evidence="2">NC_groundwater_1586_Pr3_B-0.1um_66_15</strain>
    </source>
</reference>
<protein>
    <submittedName>
        <fullName evidence="2">RraA family protein</fullName>
    </submittedName>
</protein>
<dbReference type="GO" id="GO:0046872">
    <property type="term" value="F:metal ion binding"/>
    <property type="evidence" value="ECO:0007669"/>
    <property type="project" value="UniProtKB-KW"/>
</dbReference>
<feature type="binding site" evidence="1">
    <location>
        <position position="128"/>
    </location>
    <ligand>
        <name>substrate</name>
    </ligand>
</feature>
<feature type="binding site" evidence="1">
    <location>
        <begin position="106"/>
        <end position="109"/>
    </location>
    <ligand>
        <name>substrate</name>
    </ligand>
</feature>
<gene>
    <name evidence="2" type="ORF">HY834_11920</name>
</gene>
<dbReference type="Gene3D" id="3.50.30.40">
    <property type="entry name" value="Ribonuclease E inhibitor RraA/RraA-like"/>
    <property type="match status" value="1"/>
</dbReference>
<name>A0A933NZ84_9HYPH</name>
<proteinExistence type="predicted"/>
<comment type="caution">
    <text evidence="2">The sequence shown here is derived from an EMBL/GenBank/DDBJ whole genome shotgun (WGS) entry which is preliminary data.</text>
</comment>
<evidence type="ECO:0000256" key="1">
    <source>
        <dbReference type="PIRSR" id="PIRSR605493-1"/>
    </source>
</evidence>
<evidence type="ECO:0000313" key="3">
    <source>
        <dbReference type="Proteomes" id="UP000782610"/>
    </source>
</evidence>
<dbReference type="Proteomes" id="UP000782610">
    <property type="component" value="Unassembled WGS sequence"/>
</dbReference>